<sequence length="450" mass="50407">MDNSTLTLNVTRTETAPCCCEVSVEMPPERVQKIYDSVVAKLGQQVKLPGFRAGKIPRTLLLNRYEKEIKAEALEQLVSAGYRGMAEQEKLDLASSPEVVDMEKLSFELGQPFAFTVKCEYIPEIALPEYKGLHLSREAVVIGDEQVDEFISNWLQSRQSFAKVERPAEQQDMLQVSYQAQLPEGLEVPEKAKYVVAAENTWLVLREPEMLPGVMTALVGVSAGDEKDVTLTFPADYREECLAGKSLPYHFSVKEVHGRQVPELTDELAKEAGTEGVADLRDKVKTNLQSQETRNRDQQLREQLVQALLSGLDFPLPPTTLKQEKEGLLKEYYDEAVRAGKKPEELREMSQEMATRAEGEAAAKLRRHYVLEAIAKAENITVDNREISSMVSYFARYEQVSPKVMIKRMQENGQIPGLIASLTETKTVDQLVQWADVAEVPAADAAKEQA</sequence>
<feature type="domain" description="Trigger factor ribosome-binding bacterial" evidence="11">
    <location>
        <begin position="9"/>
        <end position="153"/>
    </location>
</feature>
<comment type="catalytic activity">
    <reaction evidence="1 9">
        <text>[protein]-peptidylproline (omega=180) = [protein]-peptidylproline (omega=0)</text>
        <dbReference type="Rhea" id="RHEA:16237"/>
        <dbReference type="Rhea" id="RHEA-COMP:10747"/>
        <dbReference type="Rhea" id="RHEA-COMP:10748"/>
        <dbReference type="ChEBI" id="CHEBI:83833"/>
        <dbReference type="ChEBI" id="CHEBI:83834"/>
        <dbReference type="EC" id="5.2.1.8"/>
    </reaction>
</comment>
<keyword evidence="7 9" id="KW-0413">Isomerase</keyword>
<reference evidence="13" key="1">
    <citation type="submission" date="2023-07" db="EMBL/GenBank/DDBJ databases">
        <title>Genomic Encyclopedia of Type Strains, Phase IV (KMG-IV): sequencing the most valuable type-strain genomes for metagenomic binning, comparative biology and taxonomic classification.</title>
        <authorList>
            <person name="Goeker M."/>
        </authorList>
    </citation>
    <scope>NUCLEOTIDE SEQUENCE</scope>
    <source>
        <strain evidence="13">DSM 24202</strain>
    </source>
</reference>
<evidence type="ECO:0000259" key="10">
    <source>
        <dbReference type="Pfam" id="PF00254"/>
    </source>
</evidence>
<dbReference type="InterPro" id="IPR005215">
    <property type="entry name" value="Trig_fac"/>
</dbReference>
<dbReference type="SUPFAM" id="SSF102735">
    <property type="entry name" value="Trigger factor ribosome-binding domain"/>
    <property type="match status" value="1"/>
</dbReference>
<dbReference type="HAMAP" id="MF_00303">
    <property type="entry name" value="Trigger_factor_Tig"/>
    <property type="match status" value="1"/>
</dbReference>
<dbReference type="GO" id="GO:0003755">
    <property type="term" value="F:peptidyl-prolyl cis-trans isomerase activity"/>
    <property type="evidence" value="ECO:0007669"/>
    <property type="project" value="UniProtKB-UniRule"/>
</dbReference>
<dbReference type="AlphaFoldDB" id="A0AAE3VHA0"/>
<dbReference type="PANTHER" id="PTHR30560:SF3">
    <property type="entry name" value="TRIGGER FACTOR-LIKE PROTEIN TIG, CHLOROPLASTIC"/>
    <property type="match status" value="1"/>
</dbReference>
<proteinExistence type="inferred from homology"/>
<evidence type="ECO:0000259" key="11">
    <source>
        <dbReference type="Pfam" id="PF05697"/>
    </source>
</evidence>
<name>A0AAE3VHA0_9BACT</name>
<evidence type="ECO:0000256" key="3">
    <source>
        <dbReference type="ARBA" id="ARBA00013194"/>
    </source>
</evidence>
<dbReference type="GO" id="GO:0051083">
    <property type="term" value="P:'de novo' cotranslational protein folding"/>
    <property type="evidence" value="ECO:0007669"/>
    <property type="project" value="TreeGrafter"/>
</dbReference>
<dbReference type="GO" id="GO:0005737">
    <property type="term" value="C:cytoplasm"/>
    <property type="evidence" value="ECO:0007669"/>
    <property type="project" value="UniProtKB-SubCell"/>
</dbReference>
<dbReference type="InterPro" id="IPR008880">
    <property type="entry name" value="Trigger_fac_C"/>
</dbReference>
<dbReference type="RefSeq" id="WP_307261653.1">
    <property type="nucleotide sequence ID" value="NZ_JAUSVL010000001.1"/>
</dbReference>
<protein>
    <recommendedName>
        <fullName evidence="4 9">Trigger factor</fullName>
        <shortName evidence="9">TF</shortName>
        <ecNumber evidence="3 9">5.2.1.8</ecNumber>
    </recommendedName>
    <alternativeName>
        <fullName evidence="8 9">PPIase</fullName>
    </alternativeName>
</protein>
<dbReference type="NCBIfam" id="TIGR00115">
    <property type="entry name" value="tig"/>
    <property type="match status" value="1"/>
</dbReference>
<evidence type="ECO:0000256" key="1">
    <source>
        <dbReference type="ARBA" id="ARBA00000971"/>
    </source>
</evidence>
<dbReference type="Gene3D" id="3.30.70.1050">
    <property type="entry name" value="Trigger factor ribosome-binding domain"/>
    <property type="match status" value="1"/>
</dbReference>
<comment type="subcellular location">
    <subcellularLocation>
        <location evidence="9">Cytoplasm</location>
    </subcellularLocation>
    <text evidence="9">About half TF is bound to the ribosome near the polypeptide exit tunnel while the other half is free in the cytoplasm.</text>
</comment>
<evidence type="ECO:0000259" key="12">
    <source>
        <dbReference type="Pfam" id="PF05698"/>
    </source>
</evidence>
<feature type="domain" description="Trigger factor C-terminal" evidence="12">
    <location>
        <begin position="277"/>
        <end position="432"/>
    </location>
</feature>
<keyword evidence="14" id="KW-1185">Reference proteome</keyword>
<dbReference type="GO" id="GO:0043335">
    <property type="term" value="P:protein unfolding"/>
    <property type="evidence" value="ECO:0007669"/>
    <property type="project" value="TreeGrafter"/>
</dbReference>
<evidence type="ECO:0000256" key="7">
    <source>
        <dbReference type="ARBA" id="ARBA00023235"/>
    </source>
</evidence>
<dbReference type="GO" id="GO:0044183">
    <property type="term" value="F:protein folding chaperone"/>
    <property type="evidence" value="ECO:0007669"/>
    <property type="project" value="TreeGrafter"/>
</dbReference>
<dbReference type="Gene3D" id="3.10.50.40">
    <property type="match status" value="1"/>
</dbReference>
<dbReference type="Pfam" id="PF05697">
    <property type="entry name" value="Trigger_N"/>
    <property type="match status" value="1"/>
</dbReference>
<keyword evidence="9" id="KW-0131">Cell cycle</keyword>
<dbReference type="GO" id="GO:0051301">
    <property type="term" value="P:cell division"/>
    <property type="evidence" value="ECO:0007669"/>
    <property type="project" value="UniProtKB-KW"/>
</dbReference>
<evidence type="ECO:0000313" key="14">
    <source>
        <dbReference type="Proteomes" id="UP001238163"/>
    </source>
</evidence>
<evidence type="ECO:0000256" key="5">
    <source>
        <dbReference type="ARBA" id="ARBA00023110"/>
    </source>
</evidence>
<dbReference type="InterPro" id="IPR036611">
    <property type="entry name" value="Trigger_fac_ribosome-bd_sf"/>
</dbReference>
<dbReference type="SUPFAM" id="SSF54534">
    <property type="entry name" value="FKBP-like"/>
    <property type="match status" value="1"/>
</dbReference>
<dbReference type="InterPro" id="IPR037041">
    <property type="entry name" value="Trigger_fac_C_sf"/>
</dbReference>
<evidence type="ECO:0000256" key="4">
    <source>
        <dbReference type="ARBA" id="ARBA00016902"/>
    </source>
</evidence>
<dbReference type="GO" id="GO:0043022">
    <property type="term" value="F:ribosome binding"/>
    <property type="evidence" value="ECO:0007669"/>
    <property type="project" value="TreeGrafter"/>
</dbReference>
<dbReference type="GO" id="GO:0015031">
    <property type="term" value="P:protein transport"/>
    <property type="evidence" value="ECO:0007669"/>
    <property type="project" value="UniProtKB-UniRule"/>
</dbReference>
<evidence type="ECO:0000256" key="6">
    <source>
        <dbReference type="ARBA" id="ARBA00023186"/>
    </source>
</evidence>
<dbReference type="EC" id="5.2.1.8" evidence="3 9"/>
<comment type="domain">
    <text evidence="9">Consists of 3 domains; the N-terminus binds the ribosome, the middle domain has PPIase activity, while the C-terminus has intrinsic chaperone activity on its own.</text>
</comment>
<comment type="function">
    <text evidence="9">Involved in protein export. Acts as a chaperone by maintaining the newly synthesized protein in an open conformation. Functions as a peptidyl-prolyl cis-trans isomerase.</text>
</comment>
<dbReference type="InterPro" id="IPR027304">
    <property type="entry name" value="Trigger_fact/SurA_dom_sf"/>
</dbReference>
<dbReference type="Pfam" id="PF05698">
    <property type="entry name" value="Trigger_C"/>
    <property type="match status" value="1"/>
</dbReference>
<dbReference type="InterPro" id="IPR001179">
    <property type="entry name" value="PPIase_FKBP_dom"/>
</dbReference>
<feature type="domain" description="PPIase FKBP-type" evidence="10">
    <location>
        <begin position="166"/>
        <end position="248"/>
    </location>
</feature>
<accession>A0AAE3VHA0</accession>
<comment type="caution">
    <text evidence="13">The sequence shown here is derived from an EMBL/GenBank/DDBJ whole genome shotgun (WGS) entry which is preliminary data.</text>
</comment>
<evidence type="ECO:0000256" key="2">
    <source>
        <dbReference type="ARBA" id="ARBA00005464"/>
    </source>
</evidence>
<evidence type="ECO:0000256" key="8">
    <source>
        <dbReference type="ARBA" id="ARBA00029986"/>
    </source>
</evidence>
<comment type="similarity">
    <text evidence="2 9">Belongs to the FKBP-type PPIase family. Tig subfamily.</text>
</comment>
<dbReference type="InterPro" id="IPR046357">
    <property type="entry name" value="PPIase_dom_sf"/>
</dbReference>
<dbReference type="Pfam" id="PF00254">
    <property type="entry name" value="FKBP_C"/>
    <property type="match status" value="1"/>
</dbReference>
<dbReference type="InterPro" id="IPR008881">
    <property type="entry name" value="Trigger_fac_ribosome-bd_bac"/>
</dbReference>
<dbReference type="EMBL" id="JAUSVL010000001">
    <property type="protein sequence ID" value="MDQ0290241.1"/>
    <property type="molecule type" value="Genomic_DNA"/>
</dbReference>
<evidence type="ECO:0000256" key="9">
    <source>
        <dbReference type="HAMAP-Rule" id="MF_00303"/>
    </source>
</evidence>
<evidence type="ECO:0000313" key="13">
    <source>
        <dbReference type="EMBL" id="MDQ0290241.1"/>
    </source>
</evidence>
<dbReference type="SUPFAM" id="SSF109998">
    <property type="entry name" value="Triger factor/SurA peptide-binding domain-like"/>
    <property type="match status" value="1"/>
</dbReference>
<organism evidence="13 14">
    <name type="scientific">Oligosphaera ethanolica</name>
    <dbReference type="NCBI Taxonomy" id="760260"/>
    <lineage>
        <taxon>Bacteria</taxon>
        <taxon>Pseudomonadati</taxon>
        <taxon>Lentisphaerota</taxon>
        <taxon>Oligosphaeria</taxon>
        <taxon>Oligosphaerales</taxon>
        <taxon>Oligosphaeraceae</taxon>
        <taxon>Oligosphaera</taxon>
    </lineage>
</organism>
<keyword evidence="5 9" id="KW-0697">Rotamase</keyword>
<keyword evidence="9" id="KW-0132">Cell division</keyword>
<dbReference type="Proteomes" id="UP001238163">
    <property type="component" value="Unassembled WGS sequence"/>
</dbReference>
<gene>
    <name evidence="9" type="primary">tig</name>
    <name evidence="13" type="ORF">J3R75_002348</name>
</gene>
<keyword evidence="6 9" id="KW-0143">Chaperone</keyword>
<dbReference type="Gene3D" id="1.10.3120.10">
    <property type="entry name" value="Trigger factor, C-terminal domain"/>
    <property type="match status" value="1"/>
</dbReference>
<dbReference type="PANTHER" id="PTHR30560">
    <property type="entry name" value="TRIGGER FACTOR CHAPERONE AND PEPTIDYL-PROLYL CIS/TRANS ISOMERASE"/>
    <property type="match status" value="1"/>
</dbReference>
<keyword evidence="9" id="KW-0963">Cytoplasm</keyword>
<dbReference type="PIRSF" id="PIRSF003095">
    <property type="entry name" value="Trigger_factor"/>
    <property type="match status" value="1"/>
</dbReference>